<organism evidence="3">
    <name type="scientific">Zeugodacus cucurbitae</name>
    <name type="common">Melon fruit fly</name>
    <name type="synonym">Bactrocera cucurbitae</name>
    <dbReference type="NCBI Taxonomy" id="28588"/>
    <lineage>
        <taxon>Eukaryota</taxon>
        <taxon>Metazoa</taxon>
        <taxon>Ecdysozoa</taxon>
        <taxon>Arthropoda</taxon>
        <taxon>Hexapoda</taxon>
        <taxon>Insecta</taxon>
        <taxon>Pterygota</taxon>
        <taxon>Neoptera</taxon>
        <taxon>Endopterygota</taxon>
        <taxon>Diptera</taxon>
        <taxon>Brachycera</taxon>
        <taxon>Muscomorpha</taxon>
        <taxon>Tephritoidea</taxon>
        <taxon>Tephritidae</taxon>
        <taxon>Zeugodacus</taxon>
        <taxon>Zeugodacus</taxon>
    </lineage>
</organism>
<evidence type="ECO:0000256" key="1">
    <source>
        <dbReference type="SAM" id="MobiDB-lite"/>
    </source>
</evidence>
<dbReference type="OrthoDB" id="8070239at2759"/>
<feature type="signal peptide" evidence="2">
    <location>
        <begin position="1"/>
        <end position="28"/>
    </location>
</feature>
<feature type="region of interest" description="Disordered" evidence="1">
    <location>
        <begin position="199"/>
        <end position="226"/>
    </location>
</feature>
<keyword evidence="2" id="KW-0732">Signal</keyword>
<reference evidence="3" key="2">
    <citation type="journal article" date="2015" name="Gigascience">
        <title>Reconstructing a comprehensive transcriptome assembly of a white-pupal translocated strain of the pest fruit fly Bactrocera cucurbitae.</title>
        <authorList>
            <person name="Sim S.B."/>
            <person name="Calla B."/>
            <person name="Hall B."/>
            <person name="DeRego T."/>
            <person name="Geib S.M."/>
        </authorList>
    </citation>
    <scope>NUCLEOTIDE SEQUENCE</scope>
</reference>
<dbReference type="AlphaFoldDB" id="A0A0A1WW32"/>
<reference evidence="3" key="1">
    <citation type="submission" date="2014-11" db="EMBL/GenBank/DDBJ databases">
        <authorList>
            <person name="Geib S."/>
        </authorList>
    </citation>
    <scope>NUCLEOTIDE SEQUENCE</scope>
</reference>
<accession>A0A0A1WW32</accession>
<sequence length="310" mass="33679">MFNKLLKRFLIVALPNLLFITNEHFGHAALTGQCNICFQSDIACLDEQNFAACVDEAPLNVRTPCPPNTVCTADKGICQATARGAVPVCYEDQCGTCASAQKNFACLDETIYAICYDGQTPEPSSIESCSVGYVCDLKNPKICSPALTAIPSCTIRSTTDTTTITTTDTTTDTAIVTTTDTTADTTTDTTTITYTTTDSTTEDPTYTTTDTTSKTDTTTNATPIPTTTTVTITDTTTFRTTGSTRPPRDATTFCAETAKQGRFRQDGDTTCAKFIYCYRLAGQYLGRKYVCQYYFNAVTQECQTQRPDDC</sequence>
<protein>
    <recommendedName>
        <fullName evidence="4">Chitin-binding type-2 domain-containing protein</fullName>
    </recommendedName>
</protein>
<name>A0A0A1WW32_ZEUCU</name>
<evidence type="ECO:0000256" key="2">
    <source>
        <dbReference type="SAM" id="SignalP"/>
    </source>
</evidence>
<gene>
    <name evidence="3" type="ORF">g.3614</name>
</gene>
<dbReference type="EMBL" id="GBXI01011501">
    <property type="protein sequence ID" value="JAD02791.1"/>
    <property type="molecule type" value="Transcribed_RNA"/>
</dbReference>
<feature type="chain" id="PRO_5001994246" description="Chitin-binding type-2 domain-containing protein" evidence="2">
    <location>
        <begin position="29"/>
        <end position="310"/>
    </location>
</feature>
<evidence type="ECO:0008006" key="4">
    <source>
        <dbReference type="Google" id="ProtNLM"/>
    </source>
</evidence>
<proteinExistence type="predicted"/>
<evidence type="ECO:0000313" key="3">
    <source>
        <dbReference type="EMBL" id="JAD02791.1"/>
    </source>
</evidence>